<evidence type="ECO:0000256" key="5">
    <source>
        <dbReference type="ARBA" id="ARBA00022499"/>
    </source>
</evidence>
<dbReference type="GO" id="GO:0043330">
    <property type="term" value="P:response to exogenous dsRNA"/>
    <property type="evidence" value="ECO:0007669"/>
    <property type="project" value="UniProtKB-ARBA"/>
</dbReference>
<evidence type="ECO:0000313" key="27">
    <source>
        <dbReference type="Proteomes" id="UP000515159"/>
    </source>
</evidence>
<dbReference type="PRINTS" id="PR00019">
    <property type="entry name" value="LEURICHRPT"/>
</dbReference>
<comment type="similarity">
    <text evidence="4">Belongs to the Toll-like receptor family.</text>
</comment>
<evidence type="ECO:0000313" key="28">
    <source>
        <dbReference type="RefSeq" id="XP_033799687.1"/>
    </source>
</evidence>
<dbReference type="PROSITE" id="PS51450">
    <property type="entry name" value="LRR"/>
    <property type="match status" value="6"/>
</dbReference>
<protein>
    <recommendedName>
        <fullName evidence="23">Toll-like receptor 3</fullName>
    </recommendedName>
</protein>
<dbReference type="GO" id="GO:0003723">
    <property type="term" value="F:RNA binding"/>
    <property type="evidence" value="ECO:0007669"/>
    <property type="project" value="UniProtKB-KW"/>
</dbReference>
<dbReference type="SUPFAM" id="SSF52058">
    <property type="entry name" value="L domain-like"/>
    <property type="match status" value="2"/>
</dbReference>
<evidence type="ECO:0000256" key="19">
    <source>
        <dbReference type="ARBA" id="ARBA00023157"/>
    </source>
</evidence>
<dbReference type="GO" id="GO:0051607">
    <property type="term" value="P:defense response to virus"/>
    <property type="evidence" value="ECO:0007669"/>
    <property type="project" value="UniProtKB-ARBA"/>
</dbReference>
<dbReference type="InterPro" id="IPR000483">
    <property type="entry name" value="Cys-rich_flank_reg_C"/>
</dbReference>
<evidence type="ECO:0000256" key="25">
    <source>
        <dbReference type="SAM" id="SignalP"/>
    </source>
</evidence>
<dbReference type="PANTHER" id="PTHR24365">
    <property type="entry name" value="TOLL-LIKE RECEPTOR"/>
    <property type="match status" value="1"/>
</dbReference>
<dbReference type="OrthoDB" id="676979at2759"/>
<evidence type="ECO:0000256" key="13">
    <source>
        <dbReference type="ARBA" id="ARBA00022824"/>
    </source>
</evidence>
<keyword evidence="27" id="KW-1185">Reference proteome</keyword>
<dbReference type="InterPro" id="IPR003591">
    <property type="entry name" value="Leu-rich_rpt_typical-subtyp"/>
</dbReference>
<dbReference type="SMART" id="SM00365">
    <property type="entry name" value="LRR_SD22"/>
    <property type="match status" value="7"/>
</dbReference>
<evidence type="ECO:0000256" key="1">
    <source>
        <dbReference type="ARBA" id="ARBA00004115"/>
    </source>
</evidence>
<keyword evidence="15" id="KW-0391">Immunity</keyword>
<dbReference type="GO" id="GO:0038187">
    <property type="term" value="F:pattern recognition receptor activity"/>
    <property type="evidence" value="ECO:0007669"/>
    <property type="project" value="UniProtKB-ARBA"/>
</dbReference>
<feature type="transmembrane region" description="Helical" evidence="24">
    <location>
        <begin position="699"/>
        <end position="720"/>
    </location>
</feature>
<dbReference type="GO" id="GO:0010008">
    <property type="term" value="C:endosome membrane"/>
    <property type="evidence" value="ECO:0007669"/>
    <property type="project" value="UniProtKB-SubCell"/>
</dbReference>
<evidence type="ECO:0000256" key="7">
    <source>
        <dbReference type="ARBA" id="ARBA00022588"/>
    </source>
</evidence>
<dbReference type="GeneID" id="117360113"/>
<dbReference type="InParanoid" id="A0A6P8QMH9"/>
<evidence type="ECO:0000259" key="26">
    <source>
        <dbReference type="PROSITE" id="PS50104"/>
    </source>
</evidence>
<evidence type="ECO:0000256" key="10">
    <source>
        <dbReference type="ARBA" id="ARBA00022729"/>
    </source>
</evidence>
<keyword evidence="6" id="KW-0597">Phosphoprotein</keyword>
<dbReference type="GO" id="GO:0005789">
    <property type="term" value="C:endoplasmic reticulum membrane"/>
    <property type="evidence" value="ECO:0007669"/>
    <property type="project" value="UniProtKB-SubCell"/>
</dbReference>
<evidence type="ECO:0000256" key="9">
    <source>
        <dbReference type="ARBA" id="ARBA00022692"/>
    </source>
</evidence>
<gene>
    <name evidence="28" type="primary">TLR3</name>
</gene>
<dbReference type="GO" id="GO:0043123">
    <property type="term" value="P:positive regulation of canonical NF-kappaB signal transduction"/>
    <property type="evidence" value="ECO:0007669"/>
    <property type="project" value="UniProtKB-ARBA"/>
</dbReference>
<dbReference type="SMART" id="SM00255">
    <property type="entry name" value="TIR"/>
    <property type="match status" value="1"/>
</dbReference>
<dbReference type="InterPro" id="IPR000157">
    <property type="entry name" value="TIR_dom"/>
</dbReference>
<dbReference type="PROSITE" id="PS50104">
    <property type="entry name" value="TIR"/>
    <property type="match status" value="1"/>
</dbReference>
<evidence type="ECO:0000256" key="6">
    <source>
        <dbReference type="ARBA" id="ARBA00022553"/>
    </source>
</evidence>
<keyword evidence="11" id="KW-0677">Repeat</keyword>
<dbReference type="GO" id="GO:0032728">
    <property type="term" value="P:positive regulation of interferon-beta production"/>
    <property type="evidence" value="ECO:0007669"/>
    <property type="project" value="UniProtKB-ARBA"/>
</dbReference>
<dbReference type="GO" id="GO:0005886">
    <property type="term" value="C:plasma membrane"/>
    <property type="evidence" value="ECO:0007669"/>
    <property type="project" value="TreeGrafter"/>
</dbReference>
<dbReference type="SMART" id="SM00082">
    <property type="entry name" value="LRRCT"/>
    <property type="match status" value="1"/>
</dbReference>
<keyword evidence="9 24" id="KW-0812">Transmembrane</keyword>
<evidence type="ECO:0000256" key="20">
    <source>
        <dbReference type="ARBA" id="ARBA00023170"/>
    </source>
</evidence>
<evidence type="ECO:0000256" key="2">
    <source>
        <dbReference type="ARBA" id="ARBA00004412"/>
    </source>
</evidence>
<name>A0A6P8QMH9_GEOSA</name>
<dbReference type="RefSeq" id="XP_033799687.1">
    <property type="nucleotide sequence ID" value="XM_033943796.1"/>
</dbReference>
<evidence type="ECO:0000256" key="24">
    <source>
        <dbReference type="SAM" id="Phobius"/>
    </source>
</evidence>
<evidence type="ECO:0000256" key="14">
    <source>
        <dbReference type="ARBA" id="ARBA00022843"/>
    </source>
</evidence>
<dbReference type="Proteomes" id="UP000515159">
    <property type="component" value="Chromosome 1"/>
</dbReference>
<evidence type="ECO:0000256" key="4">
    <source>
        <dbReference type="ARBA" id="ARBA00009634"/>
    </source>
</evidence>
<dbReference type="GO" id="GO:0045087">
    <property type="term" value="P:innate immune response"/>
    <property type="evidence" value="ECO:0007669"/>
    <property type="project" value="UniProtKB-KW"/>
</dbReference>
<keyword evidence="13" id="KW-0256">Endoplasmic reticulum</keyword>
<proteinExistence type="inferred from homology"/>
<evidence type="ECO:0000256" key="12">
    <source>
        <dbReference type="ARBA" id="ARBA00022753"/>
    </source>
</evidence>
<dbReference type="Gene3D" id="3.40.50.10140">
    <property type="entry name" value="Toll/interleukin-1 receptor homology (TIR) domain"/>
    <property type="match status" value="1"/>
</dbReference>
<dbReference type="GO" id="GO:0002224">
    <property type="term" value="P:toll-like receptor signaling pathway"/>
    <property type="evidence" value="ECO:0007669"/>
    <property type="project" value="TreeGrafter"/>
</dbReference>
<dbReference type="FunFam" id="3.80.10.10:FF:000137">
    <property type="entry name" value="Toll-like receptor 3"/>
    <property type="match status" value="1"/>
</dbReference>
<dbReference type="InterPro" id="IPR041015">
    <property type="entry name" value="TLR3_TMD"/>
</dbReference>
<dbReference type="GO" id="GO:0046330">
    <property type="term" value="P:positive regulation of JNK cascade"/>
    <property type="evidence" value="ECO:0007669"/>
    <property type="project" value="UniProtKB-ARBA"/>
</dbReference>
<dbReference type="GO" id="GO:0005769">
    <property type="term" value="C:early endosome"/>
    <property type="evidence" value="ECO:0007669"/>
    <property type="project" value="UniProtKB-SubCell"/>
</dbReference>
<dbReference type="PANTHER" id="PTHR24365:SF524">
    <property type="entry name" value="TOLL-LIKE RECEPTOR 3"/>
    <property type="match status" value="1"/>
</dbReference>
<feature type="domain" description="TIR" evidence="26">
    <location>
        <begin position="751"/>
        <end position="891"/>
    </location>
</feature>
<comment type="subcellular location">
    <subcellularLocation>
        <location evidence="2">Early endosome</location>
    </subcellularLocation>
    <subcellularLocation>
        <location evidence="1">Endoplasmic reticulum membrane</location>
        <topology evidence="1">Single-pass type I membrane protein</topology>
    </subcellularLocation>
    <subcellularLocation>
        <location evidence="3">Endosome membrane</location>
    </subcellularLocation>
</comment>
<evidence type="ECO:0000256" key="17">
    <source>
        <dbReference type="ARBA" id="ARBA00022989"/>
    </source>
</evidence>
<feature type="chain" id="PRO_5027880759" description="Toll-like receptor 3" evidence="25">
    <location>
        <begin position="26"/>
        <end position="898"/>
    </location>
</feature>
<dbReference type="CTD" id="7098"/>
<keyword evidence="5" id="KW-1017">Isopeptide bond</keyword>
<dbReference type="KEGG" id="gsh:117360113"/>
<keyword evidence="17 24" id="KW-1133">Transmembrane helix</keyword>
<evidence type="ECO:0000256" key="21">
    <source>
        <dbReference type="ARBA" id="ARBA00023180"/>
    </source>
</evidence>
<evidence type="ECO:0000256" key="15">
    <source>
        <dbReference type="ARBA" id="ARBA00022859"/>
    </source>
</evidence>
<evidence type="ECO:0000256" key="3">
    <source>
        <dbReference type="ARBA" id="ARBA00004608"/>
    </source>
</evidence>
<dbReference type="InterPro" id="IPR035897">
    <property type="entry name" value="Toll_tir_struct_dom_sf"/>
</dbReference>
<keyword evidence="20" id="KW-0675">Receptor</keyword>
<dbReference type="Pfam" id="PF17968">
    <property type="entry name" value="Tlr3_TMD"/>
    <property type="match status" value="1"/>
</dbReference>
<dbReference type="Gene3D" id="3.80.10.10">
    <property type="entry name" value="Ribonuclease Inhibitor"/>
    <property type="match status" value="1"/>
</dbReference>
<keyword evidence="22" id="KW-0395">Inflammatory response</keyword>
<dbReference type="GO" id="GO:0035556">
    <property type="term" value="P:intracellular signal transduction"/>
    <property type="evidence" value="ECO:0007669"/>
    <property type="project" value="UniProtKB-ARBA"/>
</dbReference>
<dbReference type="AlphaFoldDB" id="A0A6P8QMH9"/>
<evidence type="ECO:0000256" key="18">
    <source>
        <dbReference type="ARBA" id="ARBA00023136"/>
    </source>
</evidence>
<accession>A0A6P8QMH9</accession>
<keyword evidence="21" id="KW-0325">Glycoprotein</keyword>
<evidence type="ECO:0000256" key="8">
    <source>
        <dbReference type="ARBA" id="ARBA00022614"/>
    </source>
</evidence>
<dbReference type="GO" id="GO:0004888">
    <property type="term" value="F:transmembrane signaling receptor activity"/>
    <property type="evidence" value="ECO:0007669"/>
    <property type="project" value="UniProtKB-ARBA"/>
</dbReference>
<keyword evidence="18 24" id="KW-0472">Membrane</keyword>
<keyword evidence="19" id="KW-1015">Disulfide bond</keyword>
<evidence type="ECO:0000256" key="23">
    <source>
        <dbReference type="ARBA" id="ARBA00072834"/>
    </source>
</evidence>
<reference evidence="28" key="1">
    <citation type="submission" date="2025-08" db="UniProtKB">
        <authorList>
            <consortium name="RefSeq"/>
        </authorList>
    </citation>
    <scope>IDENTIFICATION</scope>
</reference>
<dbReference type="GO" id="GO:0090594">
    <property type="term" value="P:inflammatory response to wounding"/>
    <property type="evidence" value="ECO:0007669"/>
    <property type="project" value="UniProtKB-ARBA"/>
</dbReference>
<keyword evidence="8" id="KW-0433">Leucine-rich repeat</keyword>
<evidence type="ECO:0000256" key="16">
    <source>
        <dbReference type="ARBA" id="ARBA00022884"/>
    </source>
</evidence>
<evidence type="ECO:0000256" key="11">
    <source>
        <dbReference type="ARBA" id="ARBA00022737"/>
    </source>
</evidence>
<dbReference type="SUPFAM" id="SSF52200">
    <property type="entry name" value="Toll/Interleukin receptor TIR domain"/>
    <property type="match status" value="1"/>
</dbReference>
<keyword evidence="12" id="KW-0967">Endosome</keyword>
<dbReference type="GO" id="GO:0032755">
    <property type="term" value="P:positive regulation of interleukin-6 production"/>
    <property type="evidence" value="ECO:0007669"/>
    <property type="project" value="UniProtKB-ARBA"/>
</dbReference>
<keyword evidence="14" id="KW-0832">Ubl conjugation</keyword>
<dbReference type="FunCoup" id="A0A6P8QMH9">
    <property type="interactions" value="163"/>
</dbReference>
<dbReference type="InterPro" id="IPR032675">
    <property type="entry name" value="LRR_dom_sf"/>
</dbReference>
<keyword evidence="10 25" id="KW-0732">Signal</keyword>
<dbReference type="Pfam" id="PF13855">
    <property type="entry name" value="LRR_8"/>
    <property type="match status" value="6"/>
</dbReference>
<dbReference type="Pfam" id="PF01582">
    <property type="entry name" value="TIR"/>
    <property type="match status" value="1"/>
</dbReference>
<dbReference type="SMART" id="SM00369">
    <property type="entry name" value="LRR_TYP"/>
    <property type="match status" value="14"/>
</dbReference>
<organism evidence="27 28">
    <name type="scientific">Geotrypetes seraphini</name>
    <name type="common">Gaboon caecilian</name>
    <name type="synonym">Caecilia seraphini</name>
    <dbReference type="NCBI Taxonomy" id="260995"/>
    <lineage>
        <taxon>Eukaryota</taxon>
        <taxon>Metazoa</taxon>
        <taxon>Chordata</taxon>
        <taxon>Craniata</taxon>
        <taxon>Vertebrata</taxon>
        <taxon>Euteleostomi</taxon>
        <taxon>Amphibia</taxon>
        <taxon>Gymnophiona</taxon>
        <taxon>Geotrypetes</taxon>
    </lineage>
</organism>
<feature type="signal peptide" evidence="25">
    <location>
        <begin position="1"/>
        <end position="25"/>
    </location>
</feature>
<keyword evidence="7" id="KW-0399">Innate immunity</keyword>
<keyword evidence="16" id="KW-0694">RNA-binding</keyword>
<evidence type="ECO:0000256" key="22">
    <source>
        <dbReference type="ARBA" id="ARBA00023198"/>
    </source>
</evidence>
<dbReference type="FunFam" id="3.40.50.10140:FF:000008">
    <property type="entry name" value="Toll-like receptor 3"/>
    <property type="match status" value="1"/>
</dbReference>
<dbReference type="InterPro" id="IPR001611">
    <property type="entry name" value="Leu-rich_rpt"/>
</dbReference>
<sequence length="898" mass="102016">MIDPFSSRVNMLLGVFAFCLLNTSAENWCKIHREMADCSHLKLSQIPADLPGNITTLNLSHNQLKGLPPANLSRYQHLVTLDAGYNVITKVDPVLCQNQPALKVLILQHNELQQMSEKCFHRCASLTELSLASNRIKVIKGDPFINLKNLTVLDMSHNILTSMKLGSQPQLQSLQKLLLADNKITQLENEELYFLNKTSLEVLDLSANPLRKFQTGCFHVIGNLHGLLLEKVPLGQELLEKLCSELSGTGIQTLLLRNIQLSSISNTTFSGLSMTNLTSLNLASNGLSVISNSAFASLPQLEHLILENNHIFHLTPLTFYGLSNLKSLNMKKSLIGTNSSKFSIIDDLSFHWLGRLEYLTMDDNCFPEITPNTFTGLSSLKYLSLCNTDLKIITNKTFSSLFNSSLISLNLTKCGIVKLEEGAFSSLGSLQVLDMGLNEISQELRGYELKGLDNIKMIYLSFNKYLSLGKNSFTFVSSLRKLFLRRTALNILDLTYSPFHYLQNLTVLDLSNNNLANLGEDTLDGLHNLENLNLQHNNLARLWKRVYPGGPVLFLKHLVNLQMLRLDSNGLDEIPVNAFRGLSKLKYLGLGLNNLNFFPWSVFDDQTYLDILNLHKNLITSVEKPVFENVFKNLKKLDMSVNPFDCTCESISWFINWINATNTSITGLNYEYICNTPPKYHGLFVTQFDNSACKDMAPFQAMCIINTTVILIFIFIVMLVRFQGWRIAFYWNVSVNRILGFREIDKVGEQFDYDAYIIHAKKDKNWVMKHLIPLEESSVRFCFDERDLEAGLPKLEGIIDNMKRSKKIIFVITQHFLKDPWCHRFKVLHALQQAIEQSQDSIVLIFLEDIPDYKLNQINLRRGMVKSHCILSWPAQQERVNAFHQKLKVALGSSNQVN</sequence>
<dbReference type="GO" id="GO:0032722">
    <property type="term" value="P:positive regulation of chemokine production"/>
    <property type="evidence" value="ECO:0007669"/>
    <property type="project" value="UniProtKB-ARBA"/>
</dbReference>